<comment type="caution">
    <text evidence="1">The sequence shown here is derived from an EMBL/GenBank/DDBJ whole genome shotgun (WGS) entry which is preliminary data.</text>
</comment>
<dbReference type="Proteomes" id="UP001189429">
    <property type="component" value="Unassembled WGS sequence"/>
</dbReference>
<keyword evidence="2" id="KW-1185">Reference proteome</keyword>
<organism evidence="1 2">
    <name type="scientific">Prorocentrum cordatum</name>
    <dbReference type="NCBI Taxonomy" id="2364126"/>
    <lineage>
        <taxon>Eukaryota</taxon>
        <taxon>Sar</taxon>
        <taxon>Alveolata</taxon>
        <taxon>Dinophyceae</taxon>
        <taxon>Prorocentrales</taxon>
        <taxon>Prorocentraceae</taxon>
        <taxon>Prorocentrum</taxon>
    </lineage>
</organism>
<feature type="non-terminal residue" evidence="1">
    <location>
        <position position="1"/>
    </location>
</feature>
<protein>
    <submittedName>
        <fullName evidence="1">Uncharacterized protein</fullName>
    </submittedName>
</protein>
<feature type="non-terminal residue" evidence="1">
    <location>
        <position position="404"/>
    </location>
</feature>
<accession>A0ABN9W4J0</accession>
<evidence type="ECO:0000313" key="1">
    <source>
        <dbReference type="EMBL" id="CAK0881012.1"/>
    </source>
</evidence>
<name>A0ABN9W4J0_9DINO</name>
<reference evidence="1" key="1">
    <citation type="submission" date="2023-10" db="EMBL/GenBank/DDBJ databases">
        <authorList>
            <person name="Chen Y."/>
            <person name="Shah S."/>
            <person name="Dougan E. K."/>
            <person name="Thang M."/>
            <person name="Chan C."/>
        </authorList>
    </citation>
    <scope>NUCLEOTIDE SEQUENCE [LARGE SCALE GENOMIC DNA]</scope>
</reference>
<evidence type="ECO:0000313" key="2">
    <source>
        <dbReference type="Proteomes" id="UP001189429"/>
    </source>
</evidence>
<sequence length="404" mass="43703">VARALGAGRATALVKDNGRARGIVAGDAFRRFVGKALSQQANLGKCRVWNRGGFEPTGHLSLGTDVWVGGAGAPEEHRGREVFGAPLGTAAFAAQWARERAGEERSFLRNLPNLPDLQWAWALLLCCAVPRPARAASIAVAALRRGGRAREGCAAAAARDGFATRPTWQGVWGGARPEQTEAEPGEWKRGWQYRASAARERRYREEVVLTALTDDQQWMLDSQGGRCGGRPLTLIPSTPGSTCAPERFRARRCNGRSCRARLDSEATAEQRCRVRAIVLLRDMNLPGIAANDWRRIEEAVNGLPAHRGRQLAIDACIVSPLRRRKRSTCPELVGSRRGYLLAAGAETGGRWGEGACELLVALARARARSAPAALRGSLATALLRRWSGMLARAIRDALAASLLK</sequence>
<proteinExistence type="predicted"/>
<dbReference type="EMBL" id="CAUYUJ010018140">
    <property type="protein sequence ID" value="CAK0881012.1"/>
    <property type="molecule type" value="Genomic_DNA"/>
</dbReference>
<gene>
    <name evidence="1" type="ORF">PCOR1329_LOCUS63979</name>
</gene>